<sequence length="145" mass="17035">MNELSELLGDEKEIDIKKTIDNVKYFFKVKYDKLLMLASEDQLQGIRYDKLKVTSSPINNIESTQLKRIKAQGYLNNINQCINSLDPLKAKVLRYRLIDNKMMIEVESIIGYSHKSTYRIFNNACYEFAQRLKLLADIDLLEYKE</sequence>
<dbReference type="NCBIfam" id="TIGR01637">
    <property type="entry name" value="phage_arpU"/>
    <property type="match status" value="1"/>
</dbReference>
<comment type="caution">
    <text evidence="1">The sequence shown here is derived from an EMBL/GenBank/DDBJ whole genome shotgun (WGS) entry which is preliminary data.</text>
</comment>
<name>A0ABD6XE02_9LACO</name>
<evidence type="ECO:0008006" key="3">
    <source>
        <dbReference type="Google" id="ProtNLM"/>
    </source>
</evidence>
<evidence type="ECO:0000313" key="1">
    <source>
        <dbReference type="EMBL" id="PTR94711.1"/>
    </source>
</evidence>
<protein>
    <recommendedName>
        <fullName evidence="3">ArpU family transcriptional regulator</fullName>
    </recommendedName>
</protein>
<dbReference type="Proteomes" id="UP000244552">
    <property type="component" value="Unassembled WGS sequence"/>
</dbReference>
<dbReference type="RefSeq" id="WP_003699552.1">
    <property type="nucleotide sequence ID" value="NZ_CBCRTQ010000014.1"/>
</dbReference>
<gene>
    <name evidence="1" type="ORF">DBP89_08330</name>
</gene>
<accession>A0ABD6XE02</accession>
<dbReference type="InterPro" id="IPR006524">
    <property type="entry name" value="ArpU-like"/>
</dbReference>
<proteinExistence type="predicted"/>
<dbReference type="EMBL" id="QAGV01000011">
    <property type="protein sequence ID" value="PTR94711.1"/>
    <property type="molecule type" value="Genomic_DNA"/>
</dbReference>
<dbReference type="AlphaFoldDB" id="A0ABD6XE02"/>
<reference evidence="1 2" key="1">
    <citation type="journal article" date="2018" name="Genome Announc.">
        <title>Fifty-Six Draft Genome Sequences of 10 Lactobacillus Species from 22 Commercial Dietary Supplements.</title>
        <authorList>
            <person name="Gangiredla J."/>
            <person name="Barnaba T.J."/>
            <person name="Mammel M.K."/>
            <person name="Lacher D.W."/>
            <person name="Elkins C.A."/>
            <person name="Lampel K.A."/>
            <person name="Whitehouse C.A."/>
            <person name="Tartera C."/>
        </authorList>
    </citation>
    <scope>NUCLEOTIDE SEQUENCE [LARGE SCALE GENOMIC DNA]</scope>
    <source>
        <strain evidence="1 2">DS11_12</strain>
    </source>
</reference>
<organism evidence="1 2">
    <name type="scientific">Ligilactobacillus salivarius</name>
    <dbReference type="NCBI Taxonomy" id="1624"/>
    <lineage>
        <taxon>Bacteria</taxon>
        <taxon>Bacillati</taxon>
        <taxon>Bacillota</taxon>
        <taxon>Bacilli</taxon>
        <taxon>Lactobacillales</taxon>
        <taxon>Lactobacillaceae</taxon>
        <taxon>Ligilactobacillus</taxon>
    </lineage>
</organism>
<evidence type="ECO:0000313" key="2">
    <source>
        <dbReference type="Proteomes" id="UP000244552"/>
    </source>
</evidence>